<dbReference type="AlphaFoldDB" id="A0A0A0DB95"/>
<proteinExistence type="predicted"/>
<evidence type="ECO:0008006" key="3">
    <source>
        <dbReference type="Google" id="ProtNLM"/>
    </source>
</evidence>
<organism evidence="1 2">
    <name type="scientific">Inquilinus limosus MP06</name>
    <dbReference type="NCBI Taxonomy" id="1398085"/>
    <lineage>
        <taxon>Bacteria</taxon>
        <taxon>Pseudomonadati</taxon>
        <taxon>Pseudomonadota</taxon>
        <taxon>Alphaproteobacteria</taxon>
        <taxon>Rhodospirillales</taxon>
        <taxon>Rhodospirillaceae</taxon>
        <taxon>Inquilinus</taxon>
    </lineage>
</organism>
<reference evidence="1 2" key="1">
    <citation type="submission" date="2014-01" db="EMBL/GenBank/DDBJ databases">
        <title>Genome sequence determination for a cystic fibrosis isolate, Inquilinus limosus.</title>
        <authorList>
            <person name="Pino M."/>
            <person name="Di Conza J."/>
            <person name="Gutkind G."/>
        </authorList>
    </citation>
    <scope>NUCLEOTIDE SEQUENCE [LARGE SCALE GENOMIC DNA]</scope>
    <source>
        <strain evidence="1 2">MP06</strain>
    </source>
</reference>
<name>A0A0A0DB95_9PROT</name>
<dbReference type="OrthoDB" id="7326279at2"/>
<dbReference type="RefSeq" id="WP_034831028.1">
    <property type="nucleotide sequence ID" value="NZ_JANX01000004.1"/>
</dbReference>
<dbReference type="Proteomes" id="UP000029995">
    <property type="component" value="Unassembled WGS sequence"/>
</dbReference>
<gene>
    <name evidence="1" type="ORF">P409_01340</name>
</gene>
<comment type="caution">
    <text evidence="1">The sequence shown here is derived from an EMBL/GenBank/DDBJ whole genome shotgun (WGS) entry which is preliminary data.</text>
</comment>
<evidence type="ECO:0000313" key="2">
    <source>
        <dbReference type="Proteomes" id="UP000029995"/>
    </source>
</evidence>
<accession>A0A0A0DB95</accession>
<dbReference type="EMBL" id="JANX01000004">
    <property type="protein sequence ID" value="KGM35976.1"/>
    <property type="molecule type" value="Genomic_DNA"/>
</dbReference>
<evidence type="ECO:0000313" key="1">
    <source>
        <dbReference type="EMBL" id="KGM35976.1"/>
    </source>
</evidence>
<sequence>MRIFIVLGDPPSPRQINVKPYEEVAAGARRLGPVTIGMPDRDAGPDDVLICWSPFLGTDRLAALRTIKAAGGRAIVMENGWLSPIGPWRFFQVALDGWNGEGRFPAGGPERWRGWDVPMQDWNRGGDHVLVIGQKLKGAEQDFRRMPEGWDYSLTLPTRRPVLRRTRKTTVPLADQLRGAWCTVTWTSTAAIKGLIAGVPAFYCGPTLICHELCRRGTDVDRPAYPEREPVFERLAWCQWTAEEIATGEPFARLLDLPHDRVPVAIAEPFTLPAAVTPRGMLREQLDHARRRWRRRVARWRG</sequence>
<protein>
    <recommendedName>
        <fullName evidence="3">Glycosyltransferase</fullName>
    </recommendedName>
</protein>